<sequence>MRCTTRGCILMYTPHTLRSTHQYCTLKKKKKRLQGFKIAKLYLDFGDYSKAHKYLTDYLSERDNDHVANELMGEIYEALGQPAEALESFKRAYQHGGSRFYKLVIKISELHCDVGADVQTLKIWLEQCNRFFPKSSTAVKLEAHINSRISRQIPSKNVQALGHDELFLHIKLLNDRADIGSLEMAYEAAVSCNFDIKFVEDYHWFDCLKSIFQKFGARNPTMRSTCDYNLHFLYILRNLTYLSLCTRDTDTCVNALNCFDQQLNHALSLDITDGTWHGLMKEIKGQFFYLAGVLVLKKAQDGSLQLETEVMAAGACFLTSYRVDPIDSNEHWFTNIPKQRATFCRWWYFQSNDRASQIGHMLKEWSSCNVMEWSKSITNKCRTPDQRNSLYRLLFGNRAWQEGIEGSFFYHSKEMFERSYPTKQLTDRQLTEIDNVACKHHMRNLSHLVWLCRQHYSTDMDVQPHYAFFTVEDFQRANDHRGKDFLSATDVLVFLLATVRCSSHAVSDSSFIDSPWHSFPMPACLIKELCTPEQAEWWTAAYNYCTSKYKSEFSDVSRILVKGIQTVRLVGQHGMSVHMMVHIARSLDAKLKALKGDGNECQFPKGEIIAIEMRAENYWKEIENYMKKLQRNEKLQAPSNRLFEEPHDMKLLQEQIESYLSESTFALALASMNRSDYARAVESFKHIGSAKASLYCAKAYKQWAKKEMSEDNDTEKKHLWIEELLFHARDLLYYLIESKKGDINLMDDVVKELDEVELIVHKEKLSEVQDSLSDSGFIQTPSKSEPDYESLSGARRNIFNSTAIQQDSKAGSSYVSQVVNRSPTSPANVLSQIRSLRISQQQLECSIVIWNNEQKQNQEALVKIIEKNDQTIAINNQMMEEVRGNTSAIKKSVEQNSELIKDLQNIVGESKNVMVEIQKELGSLKQHSGAVGPPVKGIPVMGQHPQSVTITRQLVTHAGQYQHTVTPIGQREEASALKEPHPQPGLFTKQHQQSSNVTGNGQHQQSTTLTGNGQPRQSTSLTGNGQHQQPTTSTGNGKHQQPTTLTGNGQHQKPTTTGNGQHQKPTTLTGNEKRQQHGVTDLSLSSINKPAQDVHWPEPDTDSSLVAREEISPKMLENALETVRQQMNLIEERQQKQIEWEKVLQEQMMDMISIQEEIQESLKSQTELKKLETCQQSNTPTGNGQHQQPGTFTELCQESGTFRGHHQQTGTFTELCQESGTFRGQHQQPGTFTELCQESGTFRGQHQQPDTLKEQCQQPGILNKQHQNSTTFTVNGQNKQHGVTDLSLSSINKPK</sequence>
<organism evidence="2 3">
    <name type="scientific">Lymnaea stagnalis</name>
    <name type="common">Great pond snail</name>
    <name type="synonym">Helix stagnalis</name>
    <dbReference type="NCBI Taxonomy" id="6523"/>
    <lineage>
        <taxon>Eukaryota</taxon>
        <taxon>Metazoa</taxon>
        <taxon>Spiralia</taxon>
        <taxon>Lophotrochozoa</taxon>
        <taxon>Mollusca</taxon>
        <taxon>Gastropoda</taxon>
        <taxon>Heterobranchia</taxon>
        <taxon>Euthyneura</taxon>
        <taxon>Panpulmonata</taxon>
        <taxon>Hygrophila</taxon>
        <taxon>Lymnaeoidea</taxon>
        <taxon>Lymnaeidae</taxon>
        <taxon>Lymnaea</taxon>
    </lineage>
</organism>
<evidence type="ECO:0000313" key="3">
    <source>
        <dbReference type="Proteomes" id="UP001497497"/>
    </source>
</evidence>
<feature type="compositionally biased region" description="Basic and acidic residues" evidence="1">
    <location>
        <begin position="972"/>
        <end position="981"/>
    </location>
</feature>
<proteinExistence type="predicted"/>
<dbReference type="SUPFAM" id="SSF48452">
    <property type="entry name" value="TPR-like"/>
    <property type="match status" value="1"/>
</dbReference>
<feature type="region of interest" description="Disordered" evidence="1">
    <location>
        <begin position="972"/>
        <end position="1101"/>
    </location>
</feature>
<dbReference type="InterPro" id="IPR011990">
    <property type="entry name" value="TPR-like_helical_dom_sf"/>
</dbReference>
<dbReference type="EMBL" id="CAXITT010000851">
    <property type="protein sequence ID" value="CAL1546742.1"/>
    <property type="molecule type" value="Genomic_DNA"/>
</dbReference>
<comment type="caution">
    <text evidence="2">The sequence shown here is derived from an EMBL/GenBank/DDBJ whole genome shotgun (WGS) entry which is preliminary data.</text>
</comment>
<gene>
    <name evidence="2" type="ORF">GSLYS_00020119001</name>
</gene>
<dbReference type="Gene3D" id="1.25.40.10">
    <property type="entry name" value="Tetratricopeptide repeat domain"/>
    <property type="match status" value="1"/>
</dbReference>
<feature type="non-terminal residue" evidence="2">
    <location>
        <position position="1295"/>
    </location>
</feature>
<evidence type="ECO:0000313" key="2">
    <source>
        <dbReference type="EMBL" id="CAL1546742.1"/>
    </source>
</evidence>
<feature type="region of interest" description="Disordered" evidence="1">
    <location>
        <begin position="1272"/>
        <end position="1295"/>
    </location>
</feature>
<reference evidence="2 3" key="1">
    <citation type="submission" date="2024-04" db="EMBL/GenBank/DDBJ databases">
        <authorList>
            <consortium name="Genoscope - CEA"/>
            <person name="William W."/>
        </authorList>
    </citation>
    <scope>NUCLEOTIDE SEQUENCE [LARGE SCALE GENOMIC DNA]</scope>
</reference>
<keyword evidence="3" id="KW-1185">Reference proteome</keyword>
<dbReference type="Proteomes" id="UP001497497">
    <property type="component" value="Unassembled WGS sequence"/>
</dbReference>
<accession>A0AAV2IM03</accession>
<feature type="compositionally biased region" description="Polar residues" evidence="1">
    <location>
        <begin position="989"/>
        <end position="1070"/>
    </location>
</feature>
<name>A0AAV2IM03_LYMST</name>
<evidence type="ECO:0000256" key="1">
    <source>
        <dbReference type="SAM" id="MobiDB-lite"/>
    </source>
</evidence>
<protein>
    <submittedName>
        <fullName evidence="2">Uncharacterized protein</fullName>
    </submittedName>
</protein>